<protein>
    <submittedName>
        <fullName evidence="2">Uncharacterized protein</fullName>
    </submittedName>
</protein>
<dbReference type="EMBL" id="KL198043">
    <property type="protein sequence ID" value="KDQ13576.1"/>
    <property type="molecule type" value="Genomic_DNA"/>
</dbReference>
<dbReference type="Proteomes" id="UP000027195">
    <property type="component" value="Unassembled WGS sequence"/>
</dbReference>
<feature type="region of interest" description="Disordered" evidence="1">
    <location>
        <begin position="24"/>
        <end position="43"/>
    </location>
</feature>
<feature type="region of interest" description="Disordered" evidence="1">
    <location>
        <begin position="116"/>
        <end position="149"/>
    </location>
</feature>
<dbReference type="HOGENOM" id="CLU_1749335_0_0_1"/>
<name>A0A067MPQ1_BOTB1</name>
<proteinExistence type="predicted"/>
<gene>
    <name evidence="2" type="ORF">BOTBODRAFT_45235</name>
</gene>
<dbReference type="InParanoid" id="A0A067MPQ1"/>
<evidence type="ECO:0000313" key="3">
    <source>
        <dbReference type="Proteomes" id="UP000027195"/>
    </source>
</evidence>
<keyword evidence="3" id="KW-1185">Reference proteome</keyword>
<organism evidence="2 3">
    <name type="scientific">Botryobasidium botryosum (strain FD-172 SS1)</name>
    <dbReference type="NCBI Taxonomy" id="930990"/>
    <lineage>
        <taxon>Eukaryota</taxon>
        <taxon>Fungi</taxon>
        <taxon>Dikarya</taxon>
        <taxon>Basidiomycota</taxon>
        <taxon>Agaricomycotina</taxon>
        <taxon>Agaricomycetes</taxon>
        <taxon>Cantharellales</taxon>
        <taxon>Botryobasidiaceae</taxon>
        <taxon>Botryobasidium</taxon>
    </lineage>
</organism>
<evidence type="ECO:0000313" key="2">
    <source>
        <dbReference type="EMBL" id="KDQ13576.1"/>
    </source>
</evidence>
<evidence type="ECO:0000256" key="1">
    <source>
        <dbReference type="SAM" id="MobiDB-lite"/>
    </source>
</evidence>
<accession>A0A067MPQ1</accession>
<sequence>MAMMDSGDKVEGARGSSYVDVITPRLSREQMRRPKGTQKALSEPLQAARPWVFLFQFEPQLQIPARTAQDTATGGGKMDRPYGVCTVRLFATADDFLPRARPIGLMKYGGRHRVGAHTSLRSDTGVTDDGDRSHRRPAQRKPNKGERQR</sequence>
<dbReference type="AlphaFoldDB" id="A0A067MPQ1"/>
<reference evidence="3" key="1">
    <citation type="journal article" date="2014" name="Proc. Natl. Acad. Sci. U.S.A.">
        <title>Extensive sampling of basidiomycete genomes demonstrates inadequacy of the white-rot/brown-rot paradigm for wood decay fungi.</title>
        <authorList>
            <person name="Riley R."/>
            <person name="Salamov A.A."/>
            <person name="Brown D.W."/>
            <person name="Nagy L.G."/>
            <person name="Floudas D."/>
            <person name="Held B.W."/>
            <person name="Levasseur A."/>
            <person name="Lombard V."/>
            <person name="Morin E."/>
            <person name="Otillar R."/>
            <person name="Lindquist E.A."/>
            <person name="Sun H."/>
            <person name="LaButti K.M."/>
            <person name="Schmutz J."/>
            <person name="Jabbour D."/>
            <person name="Luo H."/>
            <person name="Baker S.E."/>
            <person name="Pisabarro A.G."/>
            <person name="Walton J.D."/>
            <person name="Blanchette R.A."/>
            <person name="Henrissat B."/>
            <person name="Martin F."/>
            <person name="Cullen D."/>
            <person name="Hibbett D.S."/>
            <person name="Grigoriev I.V."/>
        </authorList>
    </citation>
    <scope>NUCLEOTIDE SEQUENCE [LARGE SCALE GENOMIC DNA]</scope>
    <source>
        <strain evidence="3">FD-172 SS1</strain>
    </source>
</reference>
<feature type="compositionally biased region" description="Basic residues" evidence="1">
    <location>
        <begin position="133"/>
        <end position="142"/>
    </location>
</feature>